<dbReference type="Pfam" id="PF08241">
    <property type="entry name" value="Methyltransf_11"/>
    <property type="match status" value="1"/>
</dbReference>
<dbReference type="InterPro" id="IPR029063">
    <property type="entry name" value="SAM-dependent_MTases_sf"/>
</dbReference>
<gene>
    <name evidence="2" type="ORF">TsocGM_19955</name>
</gene>
<dbReference type="InterPro" id="IPR013216">
    <property type="entry name" value="Methyltransf_11"/>
</dbReference>
<dbReference type="GO" id="GO:0032259">
    <property type="term" value="P:methylation"/>
    <property type="evidence" value="ECO:0007669"/>
    <property type="project" value="UniProtKB-KW"/>
</dbReference>
<evidence type="ECO:0000313" key="2">
    <source>
        <dbReference type="EMBL" id="RUL84630.1"/>
    </source>
</evidence>
<dbReference type="GO" id="GO:0008757">
    <property type="term" value="F:S-adenosylmethionine-dependent methyltransferase activity"/>
    <property type="evidence" value="ECO:0007669"/>
    <property type="project" value="InterPro"/>
</dbReference>
<dbReference type="InterPro" id="IPR050508">
    <property type="entry name" value="Methyltransf_Superfamily"/>
</dbReference>
<keyword evidence="2" id="KW-0808">Transferase</keyword>
<organism evidence="2 3">
    <name type="scientific">Tautonia sociabilis</name>
    <dbReference type="NCBI Taxonomy" id="2080755"/>
    <lineage>
        <taxon>Bacteria</taxon>
        <taxon>Pseudomonadati</taxon>
        <taxon>Planctomycetota</taxon>
        <taxon>Planctomycetia</taxon>
        <taxon>Isosphaerales</taxon>
        <taxon>Isosphaeraceae</taxon>
        <taxon>Tautonia</taxon>
    </lineage>
</organism>
<keyword evidence="3" id="KW-1185">Reference proteome</keyword>
<dbReference type="PANTHER" id="PTHR42912:SF93">
    <property type="entry name" value="N6-ADENOSINE-METHYLTRANSFERASE TMT1A"/>
    <property type="match status" value="1"/>
</dbReference>
<proteinExistence type="predicted"/>
<dbReference type="AlphaFoldDB" id="A0A432MFD0"/>
<dbReference type="OrthoDB" id="9811589at2"/>
<comment type="caution">
    <text evidence="2">The sequence shown here is derived from an EMBL/GenBank/DDBJ whole genome shotgun (WGS) entry which is preliminary data.</text>
</comment>
<name>A0A432MFD0_9BACT</name>
<dbReference type="Gene3D" id="3.40.50.150">
    <property type="entry name" value="Vaccinia Virus protein VP39"/>
    <property type="match status" value="1"/>
</dbReference>
<dbReference type="Proteomes" id="UP000280296">
    <property type="component" value="Unassembled WGS sequence"/>
</dbReference>
<evidence type="ECO:0000313" key="3">
    <source>
        <dbReference type="Proteomes" id="UP000280296"/>
    </source>
</evidence>
<dbReference type="PANTHER" id="PTHR42912">
    <property type="entry name" value="METHYLTRANSFERASE"/>
    <property type="match status" value="1"/>
</dbReference>
<dbReference type="SUPFAM" id="SSF53335">
    <property type="entry name" value="S-adenosyl-L-methionine-dependent methyltransferases"/>
    <property type="match status" value="1"/>
</dbReference>
<sequence length="277" mass="30201">MLTGTSETGRGLADRAWGRIRRGATRAGQRIRGIPVRLAERAAGFPVPPARLLHAVGGSDDPSWFLTAGTWAAEDLRNAMARHGEAIEEVGALLDFGCGVGRVVRHWGGLAASGVEVVGTDYNPAMIAWCRRNLPFARFARNAIDGRIDADDGTFGLAYALSVFTHLDEPLQRHWLAELRRVLRPGGFLLITLHGLPYRDGLPPEDREAFDRGELVVVGHDRQGSNHCAAFHPPGYLASGPAEDWEILEWIPEGARGNPRQDAYLLRKPAVARARAA</sequence>
<dbReference type="RefSeq" id="WP_126727227.1">
    <property type="nucleotide sequence ID" value="NZ_RYZH01000047.1"/>
</dbReference>
<protein>
    <submittedName>
        <fullName evidence="2">Class I SAM-dependent methyltransferase</fullName>
    </submittedName>
</protein>
<feature type="domain" description="Methyltransferase type 11" evidence="1">
    <location>
        <begin position="94"/>
        <end position="191"/>
    </location>
</feature>
<dbReference type="CDD" id="cd02440">
    <property type="entry name" value="AdoMet_MTases"/>
    <property type="match status" value="1"/>
</dbReference>
<dbReference type="EMBL" id="RYZH01000047">
    <property type="protein sequence ID" value="RUL84630.1"/>
    <property type="molecule type" value="Genomic_DNA"/>
</dbReference>
<evidence type="ECO:0000259" key="1">
    <source>
        <dbReference type="Pfam" id="PF08241"/>
    </source>
</evidence>
<keyword evidence="2" id="KW-0489">Methyltransferase</keyword>
<accession>A0A432MFD0</accession>
<reference evidence="2 3" key="2">
    <citation type="submission" date="2019-01" db="EMBL/GenBank/DDBJ databases">
        <title>Tautonia sociabilis, a novel thermotolerant planctomycete of Isosphaeraceae family, isolated from a 4000 m deep subterranean habitat.</title>
        <authorList>
            <person name="Kovaleva O.L."/>
            <person name="Elcheninov A.G."/>
            <person name="Van Heerden E."/>
            <person name="Toshchakov S.V."/>
            <person name="Novikov A."/>
            <person name="Bonch-Osmolovskaya E.A."/>
            <person name="Kublanov I.V."/>
        </authorList>
    </citation>
    <scope>NUCLEOTIDE SEQUENCE [LARGE SCALE GENOMIC DNA]</scope>
    <source>
        <strain evidence="2 3">GM2012</strain>
    </source>
</reference>
<reference evidence="2 3" key="1">
    <citation type="submission" date="2018-12" db="EMBL/GenBank/DDBJ databases">
        <authorList>
            <person name="Toschakov S.V."/>
        </authorList>
    </citation>
    <scope>NUCLEOTIDE SEQUENCE [LARGE SCALE GENOMIC DNA]</scope>
    <source>
        <strain evidence="2 3">GM2012</strain>
    </source>
</reference>